<keyword evidence="2" id="KW-1185">Reference proteome</keyword>
<dbReference type="RefSeq" id="WP_078977323.1">
    <property type="nucleotide sequence ID" value="NZ_MWQN01000001.1"/>
</dbReference>
<dbReference type="STRING" id="159449.B4N89_20645"/>
<dbReference type="OrthoDB" id="4314727at2"/>
<proteinExistence type="predicted"/>
<comment type="caution">
    <text evidence="1">The sequence shown here is derived from an EMBL/GenBank/DDBJ whole genome shotgun (WGS) entry which is preliminary data.</text>
</comment>
<dbReference type="AlphaFoldDB" id="A0A1T3P1Z8"/>
<sequence length="70" mass="7891">MADGTYHYVITLQWTLPDGGMGTYTDQGTYSPTPNDTRETAYQTILAHALREIRTNKATTLHFSLERNAL</sequence>
<name>A0A1T3P1Z8_9ACTN</name>
<protein>
    <submittedName>
        <fullName evidence="1">Uncharacterized protein</fullName>
    </submittedName>
</protein>
<evidence type="ECO:0000313" key="1">
    <source>
        <dbReference type="EMBL" id="OPC83024.1"/>
    </source>
</evidence>
<accession>A0A1T3P1Z8</accession>
<dbReference type="Proteomes" id="UP000190037">
    <property type="component" value="Unassembled WGS sequence"/>
</dbReference>
<evidence type="ECO:0000313" key="2">
    <source>
        <dbReference type="Proteomes" id="UP000190037"/>
    </source>
</evidence>
<organism evidence="1 2">
    <name type="scientific">Embleya scabrispora</name>
    <dbReference type="NCBI Taxonomy" id="159449"/>
    <lineage>
        <taxon>Bacteria</taxon>
        <taxon>Bacillati</taxon>
        <taxon>Actinomycetota</taxon>
        <taxon>Actinomycetes</taxon>
        <taxon>Kitasatosporales</taxon>
        <taxon>Streptomycetaceae</taxon>
        <taxon>Embleya</taxon>
    </lineage>
</organism>
<gene>
    <name evidence="1" type="ORF">B4N89_20645</name>
</gene>
<reference evidence="1 2" key="1">
    <citation type="submission" date="2017-03" db="EMBL/GenBank/DDBJ databases">
        <title>Draft genome sequence of Streptomyces scabrisporus NF3, endophyte isolated from Amphipterygium adstringens.</title>
        <authorList>
            <person name="Vazquez M."/>
            <person name="Ceapa C.D."/>
            <person name="Rodriguez Luna D."/>
            <person name="Sanchez Esquivel S."/>
        </authorList>
    </citation>
    <scope>NUCLEOTIDE SEQUENCE [LARGE SCALE GENOMIC DNA]</scope>
    <source>
        <strain evidence="1 2">NF3</strain>
    </source>
</reference>
<dbReference type="EMBL" id="MWQN01000001">
    <property type="protein sequence ID" value="OPC83024.1"/>
    <property type="molecule type" value="Genomic_DNA"/>
</dbReference>